<evidence type="ECO:0000313" key="11">
    <source>
        <dbReference type="EMBL" id="PMC58303.1"/>
    </source>
</evidence>
<sequence>MCEEIRFSTRTIMTPGPVEAHPVVLREMSLEVLGQYDPQFRQIMRRVQKMLKQHFQIPNGHALAVDGSSRAGLEAGMYSLVEKGDKVLIPAYGRFAYLLAEIAERAGAEVILYEKEWDGPFLQESIIDKIKETQPKLVAMVHGETASGQVQELDQIGKYCQENDVLFMVDMVATFGGMPTKVEEWGVDLAVAGTQKCVSVPAGLAFVAWSDRADQIIESRFQKELGLGAEARNERFILSNYLDLSQLKVYWSDTPINHHTEATNLIYAAHAGLRMLLEEGMDNVYYRHKLNEKALIAGLTAMGLKLYGNLETKLPTVNAVLIPKGVDANEVKKFMLDQFGVEIAGSFGPLVGKVLRIGNMGYSSRRENVLHVLGALESTLIRYGAKVNQGDAVQAALNVYLDVQK</sequence>
<dbReference type="GO" id="GO:0004760">
    <property type="term" value="F:L-serine-pyruvate transaminase activity"/>
    <property type="evidence" value="ECO:0007669"/>
    <property type="project" value="TreeGrafter"/>
</dbReference>
<dbReference type="InterPro" id="IPR020578">
    <property type="entry name" value="Aminotrans_V_PyrdxlP_BS"/>
</dbReference>
<keyword evidence="12" id="KW-1185">Reference proteome</keyword>
<evidence type="ECO:0000256" key="9">
    <source>
        <dbReference type="RuleBase" id="RU004504"/>
    </source>
</evidence>
<feature type="binding site" evidence="6">
    <location>
        <position position="356"/>
    </location>
    <ligand>
        <name>substrate</name>
    </ligand>
</feature>
<protein>
    <submittedName>
        <fullName evidence="11">Aminotransferase</fullName>
    </submittedName>
</protein>
<comment type="similarity">
    <text evidence="2 8">Belongs to the class-V pyridoxal-phosphate-dependent aminotransferase family.</text>
</comment>
<keyword evidence="5 7" id="KW-0663">Pyridoxal phosphate</keyword>
<gene>
    <name evidence="11" type="ORF">CJ205_05140</name>
</gene>
<evidence type="ECO:0000256" key="5">
    <source>
        <dbReference type="ARBA" id="ARBA00022898"/>
    </source>
</evidence>
<comment type="cofactor">
    <cofactor evidence="1 7 9">
        <name>pyridoxal 5'-phosphate</name>
        <dbReference type="ChEBI" id="CHEBI:597326"/>
    </cofactor>
</comment>
<dbReference type="PIRSF" id="PIRSF000524">
    <property type="entry name" value="SPT"/>
    <property type="match status" value="1"/>
</dbReference>
<organism evidence="11 12">
    <name type="scientific">Dolosicoccus paucivorans</name>
    <dbReference type="NCBI Taxonomy" id="84521"/>
    <lineage>
        <taxon>Bacteria</taxon>
        <taxon>Bacillati</taxon>
        <taxon>Bacillota</taxon>
        <taxon>Bacilli</taxon>
        <taxon>Lactobacillales</taxon>
        <taxon>Aerococcaceae</taxon>
        <taxon>Dolosicoccus</taxon>
    </lineage>
</organism>
<evidence type="ECO:0000256" key="2">
    <source>
        <dbReference type="ARBA" id="ARBA00009236"/>
    </source>
</evidence>
<dbReference type="EMBL" id="PNHE01000018">
    <property type="protein sequence ID" value="PMC58303.1"/>
    <property type="molecule type" value="Genomic_DNA"/>
</dbReference>
<dbReference type="InterPro" id="IPR015422">
    <property type="entry name" value="PyrdxlP-dep_Trfase_small"/>
</dbReference>
<proteinExistence type="inferred from homology"/>
<evidence type="ECO:0000313" key="12">
    <source>
        <dbReference type="Proteomes" id="UP000235682"/>
    </source>
</evidence>
<evidence type="ECO:0000256" key="8">
    <source>
        <dbReference type="RuleBase" id="RU004075"/>
    </source>
</evidence>
<dbReference type="InterPro" id="IPR015424">
    <property type="entry name" value="PyrdxlP-dep_Trfase"/>
</dbReference>
<evidence type="ECO:0000256" key="1">
    <source>
        <dbReference type="ARBA" id="ARBA00001933"/>
    </source>
</evidence>
<accession>A0A2N6SMM0</accession>
<feature type="domain" description="Aminotransferase class V" evidence="10">
    <location>
        <begin position="38"/>
        <end position="345"/>
    </location>
</feature>
<dbReference type="InterPro" id="IPR024169">
    <property type="entry name" value="SP_NH2Trfase/AEP_transaminase"/>
</dbReference>
<dbReference type="OrthoDB" id="389074at2"/>
<dbReference type="PANTHER" id="PTHR21152">
    <property type="entry name" value="AMINOTRANSFERASE CLASS V"/>
    <property type="match status" value="1"/>
</dbReference>
<dbReference type="Pfam" id="PF00266">
    <property type="entry name" value="Aminotran_5"/>
    <property type="match status" value="1"/>
</dbReference>
<dbReference type="Gene3D" id="3.90.1150.10">
    <property type="entry name" value="Aspartate Aminotransferase, domain 1"/>
    <property type="match status" value="1"/>
</dbReference>
<dbReference type="InterPro" id="IPR000192">
    <property type="entry name" value="Aminotrans_V_dom"/>
</dbReference>
<dbReference type="GO" id="GO:0019265">
    <property type="term" value="P:glycine biosynthetic process, by transamination of glyoxylate"/>
    <property type="evidence" value="ECO:0007669"/>
    <property type="project" value="TreeGrafter"/>
</dbReference>
<reference evidence="11 12" key="1">
    <citation type="submission" date="2017-09" db="EMBL/GenBank/DDBJ databases">
        <title>Bacterial strain isolated from the female urinary microbiota.</title>
        <authorList>
            <person name="Thomas-White K."/>
            <person name="Kumar N."/>
            <person name="Forster S."/>
            <person name="Putonti C."/>
            <person name="Lawley T."/>
            <person name="Wolfe A.J."/>
        </authorList>
    </citation>
    <scope>NUCLEOTIDE SEQUENCE [LARGE SCALE GENOMIC DNA]</scope>
    <source>
        <strain evidence="11 12">UMB0852</strain>
    </source>
</reference>
<dbReference type="GO" id="GO:0008453">
    <property type="term" value="F:alanine-glyoxylate transaminase activity"/>
    <property type="evidence" value="ECO:0007669"/>
    <property type="project" value="TreeGrafter"/>
</dbReference>
<dbReference type="AlphaFoldDB" id="A0A2N6SMM0"/>
<dbReference type="FunFam" id="3.40.640.10:FF:000027">
    <property type="entry name" value="Serine--pyruvate aminotransferase, mitochondrial"/>
    <property type="match status" value="1"/>
</dbReference>
<dbReference type="RefSeq" id="WP_102227875.1">
    <property type="nucleotide sequence ID" value="NZ_PNFY01000023.1"/>
</dbReference>
<dbReference type="InterPro" id="IPR015421">
    <property type="entry name" value="PyrdxlP-dep_Trfase_major"/>
</dbReference>
<dbReference type="Gene3D" id="3.40.640.10">
    <property type="entry name" value="Type I PLP-dependent aspartate aminotransferase-like (Major domain)"/>
    <property type="match status" value="1"/>
</dbReference>
<keyword evidence="4 11" id="KW-0808">Transferase</keyword>
<evidence type="ECO:0000256" key="3">
    <source>
        <dbReference type="ARBA" id="ARBA00022576"/>
    </source>
</evidence>
<name>A0A2N6SMM0_9LACT</name>
<dbReference type="Proteomes" id="UP000235682">
    <property type="component" value="Unassembled WGS sequence"/>
</dbReference>
<evidence type="ECO:0000256" key="4">
    <source>
        <dbReference type="ARBA" id="ARBA00022679"/>
    </source>
</evidence>
<dbReference type="STRING" id="84521.SAMN04487994_10711"/>
<keyword evidence="3 11" id="KW-0032">Aminotransferase</keyword>
<evidence type="ECO:0000256" key="7">
    <source>
        <dbReference type="PIRSR" id="PIRSR000524-50"/>
    </source>
</evidence>
<dbReference type="PANTHER" id="PTHR21152:SF40">
    <property type="entry name" value="ALANINE--GLYOXYLATE AMINOTRANSFERASE"/>
    <property type="match status" value="1"/>
</dbReference>
<feature type="modified residue" description="N6-(pyridoxal phosphate)lysine" evidence="7">
    <location>
        <position position="196"/>
    </location>
</feature>
<evidence type="ECO:0000259" key="10">
    <source>
        <dbReference type="Pfam" id="PF00266"/>
    </source>
</evidence>
<comment type="caution">
    <text evidence="11">The sequence shown here is derived from an EMBL/GenBank/DDBJ whole genome shotgun (WGS) entry which is preliminary data.</text>
</comment>
<evidence type="ECO:0000256" key="6">
    <source>
        <dbReference type="PIRSR" id="PIRSR000524-1"/>
    </source>
</evidence>
<dbReference type="SUPFAM" id="SSF53383">
    <property type="entry name" value="PLP-dependent transferases"/>
    <property type="match status" value="1"/>
</dbReference>
<dbReference type="PROSITE" id="PS00595">
    <property type="entry name" value="AA_TRANSFER_CLASS_5"/>
    <property type="match status" value="1"/>
</dbReference>